<dbReference type="InterPro" id="IPR001828">
    <property type="entry name" value="ANF_lig-bd_rcpt"/>
</dbReference>
<keyword evidence="15" id="KW-1185">Reference proteome</keyword>
<dbReference type="GeneTree" id="ENSGT00940000154249"/>
<feature type="transmembrane region" description="Helical" evidence="12">
    <location>
        <begin position="735"/>
        <end position="757"/>
    </location>
</feature>
<dbReference type="Gene3D" id="2.10.50.30">
    <property type="entry name" value="GPCR, family 3, nine cysteines domain"/>
    <property type="match status" value="1"/>
</dbReference>
<name>G3UD57_LOXAF</name>
<sequence>KLWLLVSLRLGRVRCVHGPRRRSEQPGDVVVGGSFTIFYLDEVSLLKFTSPPAALTSLNLNIWGYLVTQGLVFATEEINRDSRLLPNLTLGFSIWNSGDLVSGALREAMAFLTARRNPSNYMCQASPLRVALVGDTRSAVSIPLARLLGLYKFPQVSYSSTLAGLSDKTQFPSFMRTVASDLTSSHMVAQLVLHFGWSWVGILAQDDDYGQQGSALVIQELVQARVCIEFNLHVPSQESLEKTHAIIHRMKVCTAKAILVFLSNKNFQLVLQGLLGSGVVGRIWVSQDTLHSMLALAVPGISQVLQSSFGLKLLHHRQVPGFLEFLTHLHPARTPEDIFTQRFWEVTFGCTWPSRSPGPAENSTGTGGIRFCSGNESLTGHEYPFQNVSNLHLAYPAVYSVAHALQDLITCEHGDGRCADTRRFQPWQILHHLRKVHFKTPDGKDIVFDANGDIVTEFDILQGQKTPEDLFHFVHIGTTDHRSSSGDRVTIHWTKEEPQVPSSACSTSCTPGFSQIPQQGAPNCCFECRPCPEGQFANQTDMKWCLLCPMDQYSSHARDHCLPRTENFLAFDEPLRLTLTSAALTLATLALLVLVVFLKYQDTPVVRANNRAVSLTLLVSLALCAICPLLFLGHPTVATCLLRQTTFAVVFTVAVSSVLAKTLTVALAFRVTRPGGRVWVCLGPGISTSVILVASLVQVILCGIWLGTSPAFPHRDMASEPSHVIVRCHEGSRAAFSYVLGYLGLLAGGTFSVAFFARDLPDAFNETKFLTFSMLLFCSIWVAFLPLYHSAHGKATVAVEIFSILASTAGLLCSIFLPKCYIILLRPEWNTPAHLRN</sequence>
<keyword evidence="8 12" id="KW-0472">Membrane</keyword>
<comment type="subcellular location">
    <subcellularLocation>
        <location evidence="1">Cell membrane</location>
        <topology evidence="1">Multi-pass membrane protein</topology>
    </subcellularLocation>
</comment>
<feature type="transmembrane region" description="Helical" evidence="12">
    <location>
        <begin position="795"/>
        <end position="817"/>
    </location>
</feature>
<evidence type="ECO:0000256" key="11">
    <source>
        <dbReference type="ARBA" id="ARBA00023224"/>
    </source>
</evidence>
<dbReference type="PROSITE" id="PS50259">
    <property type="entry name" value="G_PROTEIN_RECEP_F3_4"/>
    <property type="match status" value="1"/>
</dbReference>
<keyword evidence="6 12" id="KW-1133">Transmembrane helix</keyword>
<protein>
    <recommendedName>
        <fullName evidence="13">G-protein coupled receptors family 3 profile domain-containing protein</fullName>
    </recommendedName>
</protein>
<keyword evidence="11" id="KW-0807">Transducer</keyword>
<dbReference type="GO" id="GO:0004930">
    <property type="term" value="F:G protein-coupled receptor activity"/>
    <property type="evidence" value="ECO:0007669"/>
    <property type="project" value="UniProtKB-KW"/>
</dbReference>
<dbReference type="FunFam" id="3.40.50.2300:FF:000016">
    <property type="entry name" value="Taste 1 receptor member 2"/>
    <property type="match status" value="1"/>
</dbReference>
<dbReference type="GO" id="GO:0005886">
    <property type="term" value="C:plasma membrane"/>
    <property type="evidence" value="ECO:0007669"/>
    <property type="project" value="UniProtKB-SubCell"/>
</dbReference>
<dbReference type="eggNOG" id="KOG1056">
    <property type="taxonomic scope" value="Eukaryota"/>
</dbReference>
<organism evidence="14 15">
    <name type="scientific">Loxodonta africana</name>
    <name type="common">African elephant</name>
    <dbReference type="NCBI Taxonomy" id="9785"/>
    <lineage>
        <taxon>Eukaryota</taxon>
        <taxon>Metazoa</taxon>
        <taxon>Chordata</taxon>
        <taxon>Craniata</taxon>
        <taxon>Vertebrata</taxon>
        <taxon>Euteleostomi</taxon>
        <taxon>Mammalia</taxon>
        <taxon>Eutheria</taxon>
        <taxon>Afrotheria</taxon>
        <taxon>Proboscidea</taxon>
        <taxon>Elephantidae</taxon>
        <taxon>Loxodonta</taxon>
    </lineage>
</organism>
<dbReference type="PANTHER" id="PTHR24061:SF529">
    <property type="entry name" value="VOMERONASAL 2, RECEPTOR 53-RELATED"/>
    <property type="match status" value="1"/>
</dbReference>
<dbReference type="Pfam" id="PF07562">
    <property type="entry name" value="NCD3G"/>
    <property type="match status" value="1"/>
</dbReference>
<keyword evidence="10" id="KW-0325">Glycoprotein</keyword>
<evidence type="ECO:0000256" key="2">
    <source>
        <dbReference type="ARBA" id="ARBA00007242"/>
    </source>
</evidence>
<evidence type="ECO:0000256" key="8">
    <source>
        <dbReference type="ARBA" id="ARBA00023136"/>
    </source>
</evidence>
<dbReference type="Ensembl" id="ENSLAFT00000035140.1">
    <property type="protein sequence ID" value="ENSLAFP00000025765.1"/>
    <property type="gene ID" value="ENSLAFG00000025965.1"/>
</dbReference>
<dbReference type="AlphaFoldDB" id="G3UD57"/>
<evidence type="ECO:0000256" key="4">
    <source>
        <dbReference type="ARBA" id="ARBA00022692"/>
    </source>
</evidence>
<dbReference type="InParanoid" id="G3UD57"/>
<keyword evidence="9" id="KW-0675">Receptor</keyword>
<feature type="transmembrane region" description="Helical" evidence="12">
    <location>
        <begin position="681"/>
        <end position="706"/>
    </location>
</feature>
<accession>G3UD57</accession>
<dbReference type="Pfam" id="PF00003">
    <property type="entry name" value="7tm_3"/>
    <property type="match status" value="1"/>
</dbReference>
<reference evidence="14" key="2">
    <citation type="submission" date="2025-08" db="UniProtKB">
        <authorList>
            <consortium name="Ensembl"/>
        </authorList>
    </citation>
    <scope>IDENTIFICATION</scope>
    <source>
        <strain evidence="14">Isolate ISIS603380</strain>
    </source>
</reference>
<keyword evidence="3" id="KW-1003">Cell membrane</keyword>
<proteinExistence type="inferred from homology"/>
<dbReference type="InterPro" id="IPR011500">
    <property type="entry name" value="GPCR_3_9-Cys_dom"/>
</dbReference>
<evidence type="ECO:0000256" key="9">
    <source>
        <dbReference type="ARBA" id="ARBA00023170"/>
    </source>
</evidence>
<dbReference type="Proteomes" id="UP000007646">
    <property type="component" value="Unassembled WGS sequence"/>
</dbReference>
<keyword evidence="5" id="KW-0732">Signal</keyword>
<dbReference type="PRINTS" id="PR00248">
    <property type="entry name" value="GPCRMGR"/>
</dbReference>
<dbReference type="OMA" id="HCCFECS"/>
<evidence type="ECO:0000256" key="1">
    <source>
        <dbReference type="ARBA" id="ARBA00004651"/>
    </source>
</evidence>
<keyword evidence="4 12" id="KW-0812">Transmembrane</keyword>
<evidence type="ECO:0000256" key="6">
    <source>
        <dbReference type="ARBA" id="ARBA00022989"/>
    </source>
</evidence>
<feature type="transmembrane region" description="Helical" evidence="12">
    <location>
        <begin position="612"/>
        <end position="633"/>
    </location>
</feature>
<evidence type="ECO:0000256" key="5">
    <source>
        <dbReference type="ARBA" id="ARBA00022729"/>
    </source>
</evidence>
<dbReference type="InterPro" id="IPR038550">
    <property type="entry name" value="GPCR_3_9-Cys_sf"/>
</dbReference>
<feature type="transmembrane region" description="Helical" evidence="12">
    <location>
        <begin position="769"/>
        <end position="789"/>
    </location>
</feature>
<feature type="transmembrane region" description="Helical" evidence="12">
    <location>
        <begin position="645"/>
        <end position="669"/>
    </location>
</feature>
<evidence type="ECO:0000313" key="15">
    <source>
        <dbReference type="Proteomes" id="UP000007646"/>
    </source>
</evidence>
<evidence type="ECO:0000256" key="12">
    <source>
        <dbReference type="SAM" id="Phobius"/>
    </source>
</evidence>
<dbReference type="InterPro" id="IPR017978">
    <property type="entry name" value="GPCR_3_C"/>
</dbReference>
<reference evidence="14 15" key="1">
    <citation type="submission" date="2009-06" db="EMBL/GenBank/DDBJ databases">
        <title>The Genome Sequence of Loxodonta africana (African elephant).</title>
        <authorList>
            <person name="Di Palma F."/>
            <person name="Heiman D."/>
            <person name="Young S."/>
            <person name="Johnson J."/>
            <person name="Lander E.S."/>
            <person name="Lindblad-Toh K."/>
        </authorList>
    </citation>
    <scope>NUCLEOTIDE SEQUENCE [LARGE SCALE GENOMIC DNA]</scope>
    <source>
        <strain evidence="14 15">Isolate ISIS603380</strain>
    </source>
</reference>
<evidence type="ECO:0000256" key="7">
    <source>
        <dbReference type="ARBA" id="ARBA00023040"/>
    </source>
</evidence>
<feature type="domain" description="G-protein coupled receptors family 3 profile" evidence="13">
    <location>
        <begin position="575"/>
        <end position="837"/>
    </location>
</feature>
<dbReference type="PANTHER" id="PTHR24061">
    <property type="entry name" value="CALCIUM-SENSING RECEPTOR-RELATED"/>
    <property type="match status" value="1"/>
</dbReference>
<comment type="similarity">
    <text evidence="2">Belongs to the G-protein coupled receptor 3 family.</text>
</comment>
<reference evidence="14" key="3">
    <citation type="submission" date="2025-09" db="UniProtKB">
        <authorList>
            <consortium name="Ensembl"/>
        </authorList>
    </citation>
    <scope>IDENTIFICATION</scope>
    <source>
        <strain evidence="14">Isolate ISIS603380</strain>
    </source>
</reference>
<dbReference type="Pfam" id="PF01094">
    <property type="entry name" value="ANF_receptor"/>
    <property type="match status" value="1"/>
</dbReference>
<evidence type="ECO:0000313" key="14">
    <source>
        <dbReference type="Ensembl" id="ENSLAFP00000025765.1"/>
    </source>
</evidence>
<dbReference type="InterPro" id="IPR004073">
    <property type="entry name" value="GPCR_3_vmron_rcpt_2"/>
</dbReference>
<dbReference type="FunFam" id="2.10.50.30:FF:000002">
    <property type="entry name" value="Vomeronasal 2 receptor, h1"/>
    <property type="match status" value="1"/>
</dbReference>
<dbReference type="Gene3D" id="3.40.50.2300">
    <property type="match status" value="2"/>
</dbReference>
<evidence type="ECO:0000259" key="13">
    <source>
        <dbReference type="PROSITE" id="PS50259"/>
    </source>
</evidence>
<feature type="transmembrane region" description="Helical" evidence="12">
    <location>
        <begin position="577"/>
        <end position="600"/>
    </location>
</feature>
<dbReference type="SUPFAM" id="SSF53822">
    <property type="entry name" value="Periplasmic binding protein-like I"/>
    <property type="match status" value="1"/>
</dbReference>
<dbReference type="HOGENOM" id="CLU_005389_5_1_1"/>
<keyword evidence="7" id="KW-0297">G-protein coupled receptor</keyword>
<evidence type="ECO:0000256" key="3">
    <source>
        <dbReference type="ARBA" id="ARBA00022475"/>
    </source>
</evidence>
<dbReference type="PRINTS" id="PR01535">
    <property type="entry name" value="VOMERONASL2R"/>
</dbReference>
<evidence type="ECO:0000256" key="10">
    <source>
        <dbReference type="ARBA" id="ARBA00023180"/>
    </source>
</evidence>
<dbReference type="InterPro" id="IPR000337">
    <property type="entry name" value="GPCR_3"/>
</dbReference>
<dbReference type="InterPro" id="IPR000068">
    <property type="entry name" value="GPCR_3_Ca_sens_rcpt-rel"/>
</dbReference>
<dbReference type="InterPro" id="IPR028082">
    <property type="entry name" value="Peripla_BP_I"/>
</dbReference>